<evidence type="ECO:0000313" key="2">
    <source>
        <dbReference type="EMBL" id="SEW21353.1"/>
    </source>
</evidence>
<dbReference type="Proteomes" id="UP000199650">
    <property type="component" value="Unassembled WGS sequence"/>
</dbReference>
<protein>
    <submittedName>
        <fullName evidence="2">Uncharacterized protein</fullName>
    </submittedName>
</protein>
<keyword evidence="1" id="KW-0732">Signal</keyword>
<proteinExistence type="predicted"/>
<sequence length="139" mass="14939">MTKYMAIVACVATIGVAAPGFAKTYDCKVDEAGSGDNKGIPPHIIVTDDNGKISVIDGLIQNTIGKPIAAQVETENAKRITYTWTLEQIKGDVSQRSASQIARLVFRLTYQKATGTAIASMKPVGYRNTFRAKGKCTVK</sequence>
<reference evidence="2 3" key="1">
    <citation type="submission" date="2016-10" db="EMBL/GenBank/DDBJ databases">
        <authorList>
            <person name="de Groot N.N."/>
        </authorList>
    </citation>
    <scope>NUCLEOTIDE SEQUENCE [LARGE SCALE GENOMIC DNA]</scope>
    <source>
        <strain evidence="2 3">DSM 29439</strain>
    </source>
</reference>
<keyword evidence="3" id="KW-1185">Reference proteome</keyword>
<name>A0A1I0Q3J0_9RHOB</name>
<dbReference type="STRING" id="1173584.SAMN05444851_2180"/>
<dbReference type="EMBL" id="FOJB01000001">
    <property type="protein sequence ID" value="SEW21353.1"/>
    <property type="molecule type" value="Genomic_DNA"/>
</dbReference>
<gene>
    <name evidence="2" type="ORF">SAMN05444851_2180</name>
</gene>
<evidence type="ECO:0000256" key="1">
    <source>
        <dbReference type="SAM" id="SignalP"/>
    </source>
</evidence>
<dbReference type="AlphaFoldDB" id="A0A1I0Q3J0"/>
<dbReference type="RefSeq" id="WP_143064329.1">
    <property type="nucleotide sequence ID" value="NZ_FOJB01000001.1"/>
</dbReference>
<organism evidence="2 3">
    <name type="scientific">Aliiroseovarius sediminilitoris</name>
    <dbReference type="NCBI Taxonomy" id="1173584"/>
    <lineage>
        <taxon>Bacteria</taxon>
        <taxon>Pseudomonadati</taxon>
        <taxon>Pseudomonadota</taxon>
        <taxon>Alphaproteobacteria</taxon>
        <taxon>Rhodobacterales</taxon>
        <taxon>Paracoccaceae</taxon>
        <taxon>Aliiroseovarius</taxon>
    </lineage>
</organism>
<dbReference type="OrthoDB" id="7874279at2"/>
<feature type="signal peptide" evidence="1">
    <location>
        <begin position="1"/>
        <end position="22"/>
    </location>
</feature>
<evidence type="ECO:0000313" key="3">
    <source>
        <dbReference type="Proteomes" id="UP000199650"/>
    </source>
</evidence>
<feature type="chain" id="PRO_5011543108" evidence="1">
    <location>
        <begin position="23"/>
        <end position="139"/>
    </location>
</feature>
<accession>A0A1I0Q3J0</accession>